<feature type="signal peptide" evidence="1">
    <location>
        <begin position="1"/>
        <end position="33"/>
    </location>
</feature>
<proteinExistence type="predicted"/>
<evidence type="ECO:0000256" key="1">
    <source>
        <dbReference type="SAM" id="SignalP"/>
    </source>
</evidence>
<protein>
    <recommendedName>
        <fullName evidence="4">Secreted protein</fullName>
    </recommendedName>
</protein>
<dbReference type="Proteomes" id="UP000183107">
    <property type="component" value="Unassembled WGS sequence"/>
</dbReference>
<keyword evidence="1" id="KW-0732">Signal</keyword>
<dbReference type="AlphaFoldDB" id="A0A1I4YUM8"/>
<dbReference type="OrthoDB" id="8561951at2"/>
<gene>
    <name evidence="2" type="ORF">SAMN05216386_0894</name>
</gene>
<name>A0A1I4YUM8_9PROT</name>
<reference evidence="3" key="1">
    <citation type="submission" date="2016-10" db="EMBL/GenBank/DDBJ databases">
        <authorList>
            <person name="Varghese N."/>
        </authorList>
    </citation>
    <scope>NUCLEOTIDE SEQUENCE [LARGE SCALE GENOMIC DNA]</scope>
    <source>
        <strain evidence="3">Nsp8</strain>
    </source>
</reference>
<evidence type="ECO:0000313" key="3">
    <source>
        <dbReference type="Proteomes" id="UP000183107"/>
    </source>
</evidence>
<evidence type="ECO:0008006" key="4">
    <source>
        <dbReference type="Google" id="ProtNLM"/>
    </source>
</evidence>
<feature type="chain" id="PRO_5010318698" description="Secreted protein" evidence="1">
    <location>
        <begin position="34"/>
        <end position="160"/>
    </location>
</feature>
<accession>A0A1I4YUM8</accession>
<keyword evidence="3" id="KW-1185">Reference proteome</keyword>
<evidence type="ECO:0000313" key="2">
    <source>
        <dbReference type="EMBL" id="SFN41746.1"/>
    </source>
</evidence>
<organism evidence="2 3">
    <name type="scientific">Nitrosospira briensis</name>
    <dbReference type="NCBI Taxonomy" id="35799"/>
    <lineage>
        <taxon>Bacteria</taxon>
        <taxon>Pseudomonadati</taxon>
        <taxon>Pseudomonadota</taxon>
        <taxon>Betaproteobacteria</taxon>
        <taxon>Nitrosomonadales</taxon>
        <taxon>Nitrosomonadaceae</taxon>
        <taxon>Nitrosospira</taxon>
    </lineage>
</organism>
<dbReference type="EMBL" id="FOVJ01000001">
    <property type="protein sequence ID" value="SFN41746.1"/>
    <property type="molecule type" value="Genomic_DNA"/>
</dbReference>
<sequence>MNRGSEHGGYSLVMPHTLGLLVTMLLCPAIAFAQEDQEYDCKPDIKYECTADQCEKITSDFQHAESFAYSTKTGVVSACLWTNCYAGKATVFEDAASGSLTVIGRLVPSAHPGNKPILVSLTMEASGNHDARNFTAIWGYRGDSLTFDMGKCAVRNSGHR</sequence>
<dbReference type="RefSeq" id="WP_074795015.1">
    <property type="nucleotide sequence ID" value="NZ_FOVJ01000001.1"/>
</dbReference>